<dbReference type="InterPro" id="IPR018484">
    <property type="entry name" value="FGGY_N"/>
</dbReference>
<gene>
    <name evidence="5" type="ORF">S01H4_02146</name>
</gene>
<dbReference type="GO" id="GO:0005975">
    <property type="term" value="P:carbohydrate metabolic process"/>
    <property type="evidence" value="ECO:0007669"/>
    <property type="project" value="InterPro"/>
</dbReference>
<dbReference type="PIRSF" id="PIRSF000538">
    <property type="entry name" value="GlpK"/>
    <property type="match status" value="1"/>
</dbReference>
<evidence type="ECO:0000256" key="1">
    <source>
        <dbReference type="ARBA" id="ARBA00022679"/>
    </source>
</evidence>
<dbReference type="Gene3D" id="3.30.420.40">
    <property type="match status" value="2"/>
</dbReference>
<protein>
    <recommendedName>
        <fullName evidence="6">Xylulose kinase</fullName>
    </recommendedName>
</protein>
<proteinExistence type="predicted"/>
<dbReference type="AlphaFoldDB" id="X0ZT71"/>
<dbReference type="PANTHER" id="PTHR43095">
    <property type="entry name" value="SUGAR KINASE"/>
    <property type="match status" value="1"/>
</dbReference>
<dbReference type="InterPro" id="IPR050406">
    <property type="entry name" value="FGGY_Carb_Kinase"/>
</dbReference>
<dbReference type="InterPro" id="IPR000577">
    <property type="entry name" value="Carb_kinase_FGGY"/>
</dbReference>
<evidence type="ECO:0008006" key="6">
    <source>
        <dbReference type="Google" id="ProtNLM"/>
    </source>
</evidence>
<evidence type="ECO:0000256" key="2">
    <source>
        <dbReference type="ARBA" id="ARBA00022777"/>
    </source>
</evidence>
<dbReference type="InterPro" id="IPR018485">
    <property type="entry name" value="FGGY_C"/>
</dbReference>
<keyword evidence="1" id="KW-0808">Transferase</keyword>
<reference evidence="5" key="1">
    <citation type="journal article" date="2014" name="Front. Microbiol.">
        <title>High frequency of phylogenetically diverse reductive dehalogenase-homologous genes in deep subseafloor sedimentary metagenomes.</title>
        <authorList>
            <person name="Kawai M."/>
            <person name="Futagami T."/>
            <person name="Toyoda A."/>
            <person name="Takaki Y."/>
            <person name="Nishi S."/>
            <person name="Hori S."/>
            <person name="Arai W."/>
            <person name="Tsubouchi T."/>
            <person name="Morono Y."/>
            <person name="Uchiyama I."/>
            <person name="Ito T."/>
            <person name="Fujiyama A."/>
            <person name="Inagaki F."/>
            <person name="Takami H."/>
        </authorList>
    </citation>
    <scope>NUCLEOTIDE SEQUENCE</scope>
    <source>
        <strain evidence="5">Expedition CK06-06</strain>
    </source>
</reference>
<dbReference type="SUPFAM" id="SSF53067">
    <property type="entry name" value="Actin-like ATPase domain"/>
    <property type="match status" value="2"/>
</dbReference>
<evidence type="ECO:0000259" key="3">
    <source>
        <dbReference type="Pfam" id="PF00370"/>
    </source>
</evidence>
<name>X0ZT71_9ZZZZ</name>
<keyword evidence="2" id="KW-0418">Kinase</keyword>
<feature type="domain" description="Carbohydrate kinase FGGY N-terminal" evidence="3">
    <location>
        <begin position="6"/>
        <end position="252"/>
    </location>
</feature>
<accession>X0ZT71</accession>
<dbReference type="PANTHER" id="PTHR43095:SF5">
    <property type="entry name" value="XYLULOSE KINASE"/>
    <property type="match status" value="1"/>
</dbReference>
<evidence type="ECO:0000313" key="5">
    <source>
        <dbReference type="EMBL" id="GAG72469.1"/>
    </source>
</evidence>
<organism evidence="5">
    <name type="scientific">marine sediment metagenome</name>
    <dbReference type="NCBI Taxonomy" id="412755"/>
    <lineage>
        <taxon>unclassified sequences</taxon>
        <taxon>metagenomes</taxon>
        <taxon>ecological metagenomes</taxon>
    </lineage>
</organism>
<feature type="domain" description="Carbohydrate kinase FGGY C-terminal" evidence="4">
    <location>
        <begin position="265"/>
        <end position="459"/>
    </location>
</feature>
<dbReference type="Pfam" id="PF00370">
    <property type="entry name" value="FGGY_N"/>
    <property type="match status" value="1"/>
</dbReference>
<dbReference type="EMBL" id="BART01000446">
    <property type="protein sequence ID" value="GAG72469.1"/>
    <property type="molecule type" value="Genomic_DNA"/>
</dbReference>
<dbReference type="CDD" id="cd00366">
    <property type="entry name" value="ASKHA_NBD_FGGY"/>
    <property type="match status" value="1"/>
</dbReference>
<dbReference type="Pfam" id="PF02782">
    <property type="entry name" value="FGGY_C"/>
    <property type="match status" value="1"/>
</dbReference>
<dbReference type="InterPro" id="IPR043129">
    <property type="entry name" value="ATPase_NBD"/>
</dbReference>
<sequence length="524" mass="58464">MAENSYLIGVDLGTAGTKAAIFDEEGNLIADAYKESRLSYPKPGWVEQELDDFYRSACQTIKEVIEKSKISPHRIAAIAFDGQMGGIGGVDEHWRPVTRYDSWLDTRCEPYIDLMKRQAEDLVLRKTGAAPSYNHGPRILWWKNEAPEVFRKIHKFVMPAGYVAGKMANLKGEEAFIDYTYINFSGFSNTEDGSWSEELCQMFGVPREKLPRIVSPWQIIGKLSSQAARDCGLITGIPIAAGAGDQMAGFLGAGLVEKGELIDVAGTASCFAGCISNFTPDLKTKTFLCFRSVIPGLWYLLAYINGGGQCLRWFRDQFAQTEKKEAKERGIGAYQVLNEKAEKIPPGSEGLIFVPHLGRRVCPYNPHVKGSWFGFGWKHTKSHFYRAILEGIAYEYAYYLATLKKLSPDLSFQKVRVIGGGARSPLWNQIKADILNLSYLRVNREELSVLGSAIIAGYAVGLFSDLVSTSKKFTSTTTPSINPSLSRHDYYQNFSKLYLKLLSSQKDPSRELTRICRLPLPDEG</sequence>
<dbReference type="GO" id="GO:0016301">
    <property type="term" value="F:kinase activity"/>
    <property type="evidence" value="ECO:0007669"/>
    <property type="project" value="UniProtKB-KW"/>
</dbReference>
<evidence type="ECO:0000259" key="4">
    <source>
        <dbReference type="Pfam" id="PF02782"/>
    </source>
</evidence>
<comment type="caution">
    <text evidence="5">The sequence shown here is derived from an EMBL/GenBank/DDBJ whole genome shotgun (WGS) entry which is preliminary data.</text>
</comment>